<feature type="region of interest" description="Disordered" evidence="3">
    <location>
        <begin position="1"/>
        <end position="133"/>
    </location>
</feature>
<keyword evidence="5" id="KW-1185">Reference proteome</keyword>
<name>A0A914I4A1_GLORO</name>
<proteinExistence type="predicted"/>
<feature type="domain" description="K Homology" evidence="4">
    <location>
        <begin position="220"/>
        <end position="291"/>
    </location>
</feature>
<dbReference type="AlphaFoldDB" id="A0A914I4A1"/>
<dbReference type="SUPFAM" id="SSF54791">
    <property type="entry name" value="Eukaryotic type KH-domain (KH-domain type I)"/>
    <property type="match status" value="2"/>
</dbReference>
<evidence type="ECO:0000256" key="1">
    <source>
        <dbReference type="ARBA" id="ARBA00022737"/>
    </source>
</evidence>
<dbReference type="WBParaSite" id="Gr19_v10_g7373.t1">
    <property type="protein sequence ID" value="Gr19_v10_g7373.t1"/>
    <property type="gene ID" value="Gr19_v10_g7373"/>
</dbReference>
<dbReference type="Pfam" id="PF00013">
    <property type="entry name" value="KH_1"/>
    <property type="match status" value="2"/>
</dbReference>
<evidence type="ECO:0000256" key="2">
    <source>
        <dbReference type="PROSITE-ProRule" id="PRU00117"/>
    </source>
</evidence>
<dbReference type="InterPro" id="IPR036612">
    <property type="entry name" value="KH_dom_type_1_sf"/>
</dbReference>
<feature type="compositionally biased region" description="Pro residues" evidence="3">
    <location>
        <begin position="72"/>
        <end position="83"/>
    </location>
</feature>
<dbReference type="InterPro" id="IPR004087">
    <property type="entry name" value="KH_dom"/>
</dbReference>
<dbReference type="PROSITE" id="PS50084">
    <property type="entry name" value="KH_TYPE_1"/>
    <property type="match status" value="2"/>
</dbReference>
<dbReference type="InterPro" id="IPR004088">
    <property type="entry name" value="KH_dom_type_1"/>
</dbReference>
<evidence type="ECO:0000313" key="5">
    <source>
        <dbReference type="Proteomes" id="UP000887572"/>
    </source>
</evidence>
<feature type="compositionally biased region" description="Low complexity" evidence="3">
    <location>
        <begin position="89"/>
        <end position="114"/>
    </location>
</feature>
<keyword evidence="2" id="KW-0694">RNA-binding</keyword>
<dbReference type="Proteomes" id="UP000887572">
    <property type="component" value="Unplaced"/>
</dbReference>
<feature type="compositionally biased region" description="Polar residues" evidence="3">
    <location>
        <begin position="32"/>
        <end position="44"/>
    </location>
</feature>
<protein>
    <submittedName>
        <fullName evidence="6">K Homology domain-containing protein</fullName>
    </submittedName>
</protein>
<evidence type="ECO:0000259" key="4">
    <source>
        <dbReference type="SMART" id="SM00322"/>
    </source>
</evidence>
<dbReference type="Gene3D" id="3.30.1370.10">
    <property type="entry name" value="K Homology domain, type 1"/>
    <property type="match status" value="2"/>
</dbReference>
<dbReference type="CDD" id="cd02396">
    <property type="entry name" value="KH-I_PCBP_rpt2"/>
    <property type="match status" value="1"/>
</dbReference>
<keyword evidence="1" id="KW-0677">Repeat</keyword>
<reference evidence="6" key="1">
    <citation type="submission" date="2022-11" db="UniProtKB">
        <authorList>
            <consortium name="WormBaseParasite"/>
        </authorList>
    </citation>
    <scope>IDENTIFICATION</scope>
</reference>
<evidence type="ECO:0000313" key="6">
    <source>
        <dbReference type="WBParaSite" id="Gr19_v10_g7373.t1"/>
    </source>
</evidence>
<feature type="domain" description="K Homology" evidence="4">
    <location>
        <begin position="139"/>
        <end position="207"/>
    </location>
</feature>
<dbReference type="GO" id="GO:0003723">
    <property type="term" value="F:RNA binding"/>
    <property type="evidence" value="ECO:0007669"/>
    <property type="project" value="UniProtKB-UniRule"/>
</dbReference>
<feature type="region of interest" description="Disordered" evidence="3">
    <location>
        <begin position="522"/>
        <end position="565"/>
    </location>
</feature>
<sequence length="565" mass="59616">MECLATLWKGKATRKAISPIETNPGGAVSEDPSPTNIALLNGSRSPSSLHPPSHPSPSHPHPHPSHPLSSHPHPPPSHPPPSHPHLHHPSSSFQQKGFFSSSSTVSPTTTTTASRPVEASGNGIVPPGETGTNGQQLTVILTVRMLMQGKEVGSIIGKRGDYVRQIREQSGAKINISDGSCPERIVTISGSSTAINKAFTMVAQKFEEDMQALQCTTPKPPITLRLLVPASQCGSLIGKGGAKIREIRDKTGASLQVASDMLSNSTEKPVTISGSGEALIGCMREVCQILLDAPAKGPTIQYKPVNQAYNPLAVVNSAAAIAAAAAAVTAQQQQQQHKALPMGIGTATAGGAFSPQATAQLSALLPQANPALLSVQEQFALLQQHNHQQQQQQQQLLLQHHANPNSFPFDPVVSRFLLQPNAAAGLPISTSAVLSIAPTASGTFLANPLLVNHPPLSNTVPSSGANQKIDGLELYGGGLDPATLALLQQHHAVDAMALLQQQQHIQQQMMLYQQQQQLQQQDMAAPESQLSGRAIRSNGKAAEKKNDAVASSSSSTTQQKRFTPY</sequence>
<accession>A0A914I4A1</accession>
<dbReference type="CDD" id="cd22438">
    <property type="entry name" value="KH-I_PCBP_rpt1"/>
    <property type="match status" value="1"/>
</dbReference>
<dbReference type="SMART" id="SM00322">
    <property type="entry name" value="KH"/>
    <property type="match status" value="2"/>
</dbReference>
<dbReference type="PANTHER" id="PTHR10288">
    <property type="entry name" value="KH DOMAIN CONTAINING RNA BINDING PROTEIN"/>
    <property type="match status" value="1"/>
</dbReference>
<organism evidence="5 6">
    <name type="scientific">Globodera rostochiensis</name>
    <name type="common">Golden nematode worm</name>
    <name type="synonym">Heterodera rostochiensis</name>
    <dbReference type="NCBI Taxonomy" id="31243"/>
    <lineage>
        <taxon>Eukaryota</taxon>
        <taxon>Metazoa</taxon>
        <taxon>Ecdysozoa</taxon>
        <taxon>Nematoda</taxon>
        <taxon>Chromadorea</taxon>
        <taxon>Rhabditida</taxon>
        <taxon>Tylenchina</taxon>
        <taxon>Tylenchomorpha</taxon>
        <taxon>Tylenchoidea</taxon>
        <taxon>Heteroderidae</taxon>
        <taxon>Heteroderinae</taxon>
        <taxon>Globodera</taxon>
    </lineage>
</organism>
<evidence type="ECO:0000256" key="3">
    <source>
        <dbReference type="SAM" id="MobiDB-lite"/>
    </source>
</evidence>